<evidence type="ECO:0000313" key="2">
    <source>
        <dbReference type="Proteomes" id="UP000306196"/>
    </source>
</evidence>
<gene>
    <name evidence="1" type="ORF">FEM03_09250</name>
</gene>
<dbReference type="Gene3D" id="1.25.40.10">
    <property type="entry name" value="Tetratricopeptide repeat domain"/>
    <property type="match status" value="1"/>
</dbReference>
<dbReference type="InterPro" id="IPR011990">
    <property type="entry name" value="TPR-like_helical_dom_sf"/>
</dbReference>
<sequence length="121" mass="13147">MIDTAERDDLYDEASGLVAIGEIAEAVPLYRRCVELDPQYADGWHALGMALFKSDSVKEAIGAGMMATTLRPNDLLAWTALSQMYVKNGQIAEAEDAKGKARILSLGGKIVKETKDEKAED</sequence>
<dbReference type="Proteomes" id="UP000306196">
    <property type="component" value="Unassembled WGS sequence"/>
</dbReference>
<dbReference type="Pfam" id="PF13428">
    <property type="entry name" value="TPR_14"/>
    <property type="match status" value="1"/>
</dbReference>
<dbReference type="AlphaFoldDB" id="A0A5R8KHK1"/>
<keyword evidence="2" id="KW-1185">Reference proteome</keyword>
<proteinExistence type="predicted"/>
<name>A0A5R8KHK1_9BACT</name>
<accession>A0A5R8KHK1</accession>
<organism evidence="1 2">
    <name type="scientific">Phragmitibacter flavus</name>
    <dbReference type="NCBI Taxonomy" id="2576071"/>
    <lineage>
        <taxon>Bacteria</taxon>
        <taxon>Pseudomonadati</taxon>
        <taxon>Verrucomicrobiota</taxon>
        <taxon>Verrucomicrobiia</taxon>
        <taxon>Verrucomicrobiales</taxon>
        <taxon>Verrucomicrobiaceae</taxon>
        <taxon>Phragmitibacter</taxon>
    </lineage>
</organism>
<evidence type="ECO:0000313" key="1">
    <source>
        <dbReference type="EMBL" id="TLD71089.1"/>
    </source>
</evidence>
<dbReference type="EMBL" id="VAUV01000006">
    <property type="protein sequence ID" value="TLD71089.1"/>
    <property type="molecule type" value="Genomic_DNA"/>
</dbReference>
<dbReference type="OrthoDB" id="193791at2"/>
<reference evidence="1 2" key="1">
    <citation type="submission" date="2019-05" db="EMBL/GenBank/DDBJ databases">
        <title>Verrucobacter flavum gen. nov., sp. nov. a new member of the family Verrucomicrobiaceae.</title>
        <authorList>
            <person name="Szuroczki S."/>
            <person name="Abbaszade G."/>
            <person name="Szabo A."/>
            <person name="Felfoldi T."/>
            <person name="Schumann P."/>
            <person name="Boka K."/>
            <person name="Keki Z."/>
            <person name="Toumi M."/>
            <person name="Toth E."/>
        </authorList>
    </citation>
    <scope>NUCLEOTIDE SEQUENCE [LARGE SCALE GENOMIC DNA]</scope>
    <source>
        <strain evidence="1 2">MG-N-17</strain>
    </source>
</reference>
<comment type="caution">
    <text evidence="1">The sequence shown here is derived from an EMBL/GenBank/DDBJ whole genome shotgun (WGS) entry which is preliminary data.</text>
</comment>
<dbReference type="RefSeq" id="WP_138085918.1">
    <property type="nucleotide sequence ID" value="NZ_VAUV01000006.1"/>
</dbReference>
<dbReference type="SUPFAM" id="SSF48452">
    <property type="entry name" value="TPR-like"/>
    <property type="match status" value="1"/>
</dbReference>
<protein>
    <submittedName>
        <fullName evidence="1">Uncharacterized protein</fullName>
    </submittedName>
</protein>